<protein>
    <recommendedName>
        <fullName evidence="4">Gcp-like domain-containing protein</fullName>
    </recommendedName>
</protein>
<dbReference type="Pfam" id="PF00814">
    <property type="entry name" value="TsaD"/>
    <property type="match status" value="1"/>
</dbReference>
<evidence type="ECO:0000259" key="4">
    <source>
        <dbReference type="Pfam" id="PF00814"/>
    </source>
</evidence>
<dbReference type="OrthoDB" id="8300682at2759"/>
<evidence type="ECO:0000313" key="5">
    <source>
        <dbReference type="EMBL" id="CAD7239121.1"/>
    </source>
</evidence>
<evidence type="ECO:0000256" key="2">
    <source>
        <dbReference type="ARBA" id="ARBA00022490"/>
    </source>
</evidence>
<keyword evidence="2" id="KW-0963">Cytoplasm</keyword>
<dbReference type="GO" id="GO:0002949">
    <property type="term" value="P:tRNA threonylcarbamoyladenosine modification"/>
    <property type="evidence" value="ECO:0007669"/>
    <property type="project" value="InterPro"/>
</dbReference>
<dbReference type="AlphaFoldDB" id="A0A7R8WYC6"/>
<dbReference type="InterPro" id="IPR043129">
    <property type="entry name" value="ATPase_NBD"/>
</dbReference>
<evidence type="ECO:0000256" key="3">
    <source>
        <dbReference type="ARBA" id="ARBA00022694"/>
    </source>
</evidence>
<gene>
    <name evidence="5" type="ORF">CTOB1V02_LOCUS16936</name>
</gene>
<reference evidence="5" key="1">
    <citation type="submission" date="2020-11" db="EMBL/GenBank/DDBJ databases">
        <authorList>
            <person name="Tran Van P."/>
        </authorList>
    </citation>
    <scope>NUCLEOTIDE SEQUENCE</scope>
</reference>
<proteinExistence type="predicted"/>
<dbReference type="InterPro" id="IPR022496">
    <property type="entry name" value="T6A_TsaB"/>
</dbReference>
<dbReference type="EMBL" id="OB716311">
    <property type="protein sequence ID" value="CAD7239121.1"/>
    <property type="molecule type" value="Genomic_DNA"/>
</dbReference>
<dbReference type="FunFam" id="3.30.420.40:FF:000097">
    <property type="entry name" value="tRNA threonylcarbamoyladenosine biosynthesis protein TsaB"/>
    <property type="match status" value="1"/>
</dbReference>
<keyword evidence="3" id="KW-0819">tRNA processing</keyword>
<dbReference type="Gene3D" id="3.30.420.40">
    <property type="match status" value="2"/>
</dbReference>
<dbReference type="InterPro" id="IPR000905">
    <property type="entry name" value="Gcp-like_dom"/>
</dbReference>
<evidence type="ECO:0000256" key="1">
    <source>
        <dbReference type="ARBA" id="ARBA00004496"/>
    </source>
</evidence>
<comment type="subcellular location">
    <subcellularLocation>
        <location evidence="1">Cytoplasm</location>
    </subcellularLocation>
</comment>
<dbReference type="PANTHER" id="PTHR11735">
    <property type="entry name" value="TRNA N6-ADENOSINE THREONYLCARBAMOYLTRANSFERASE"/>
    <property type="match status" value="1"/>
</dbReference>
<dbReference type="PANTHER" id="PTHR11735:SF11">
    <property type="entry name" value="TRNA THREONYLCARBAMOYLADENOSINE BIOSYNTHESIS PROTEIN TSAB"/>
    <property type="match status" value="1"/>
</dbReference>
<dbReference type="SUPFAM" id="SSF53067">
    <property type="entry name" value="Actin-like ATPase domain"/>
    <property type="match status" value="2"/>
</dbReference>
<feature type="domain" description="Gcp-like" evidence="4">
    <location>
        <begin position="29"/>
        <end position="129"/>
    </location>
</feature>
<feature type="non-terminal residue" evidence="5">
    <location>
        <position position="179"/>
    </location>
</feature>
<name>A0A7R8WYC6_9CRUS</name>
<dbReference type="CDD" id="cd24032">
    <property type="entry name" value="ASKHA_NBD_TsaB"/>
    <property type="match status" value="1"/>
</dbReference>
<dbReference type="GO" id="GO:0005829">
    <property type="term" value="C:cytosol"/>
    <property type="evidence" value="ECO:0007669"/>
    <property type="project" value="TreeGrafter"/>
</dbReference>
<dbReference type="NCBIfam" id="TIGR03725">
    <property type="entry name" value="T6A_YeaZ"/>
    <property type="match status" value="1"/>
</dbReference>
<sequence length="179" mass="18805">MTRILALDTATEACSCALWLDGEMITRFEVAPQKHTQLILPMIDGLLADAGVDRHSLDAIAFGRGPGSFTGVRIAVAMAQGIAFSLDKPVVPVSTLQALALAGVRQYGADKIIALMDARMGEVYHAEFVVDSNGEPVMQGKESVIKPELVPVPEADGWVSLGSGWIAHGDALTGALAGH</sequence>
<organism evidence="5">
    <name type="scientific">Cyprideis torosa</name>
    <dbReference type="NCBI Taxonomy" id="163714"/>
    <lineage>
        <taxon>Eukaryota</taxon>
        <taxon>Metazoa</taxon>
        <taxon>Ecdysozoa</taxon>
        <taxon>Arthropoda</taxon>
        <taxon>Crustacea</taxon>
        <taxon>Oligostraca</taxon>
        <taxon>Ostracoda</taxon>
        <taxon>Podocopa</taxon>
        <taxon>Podocopida</taxon>
        <taxon>Cytherocopina</taxon>
        <taxon>Cytheroidea</taxon>
        <taxon>Cytherideidae</taxon>
        <taxon>Cyprideis</taxon>
    </lineage>
</organism>
<accession>A0A7R8WYC6</accession>